<comment type="catalytic activity">
    <reaction evidence="13">
        <text>3',5'-cyclic GMP + H2O = GMP + H(+)</text>
        <dbReference type="Rhea" id="RHEA:16957"/>
        <dbReference type="ChEBI" id="CHEBI:15377"/>
        <dbReference type="ChEBI" id="CHEBI:15378"/>
        <dbReference type="ChEBI" id="CHEBI:57746"/>
        <dbReference type="ChEBI" id="CHEBI:58115"/>
    </reaction>
    <physiologicalReaction direction="left-to-right" evidence="13">
        <dbReference type="Rhea" id="RHEA:16958"/>
    </physiologicalReaction>
</comment>
<dbReference type="EC" id="3.1.4.-" evidence="16"/>
<evidence type="ECO:0000256" key="18">
    <source>
        <dbReference type="SAM" id="Phobius"/>
    </source>
</evidence>
<keyword evidence="9 18" id="KW-1133">Transmembrane helix</keyword>
<keyword evidence="6 18" id="KW-0812">Transmembrane</keyword>
<feature type="region of interest" description="Disordered" evidence="17">
    <location>
        <begin position="1017"/>
        <end position="1041"/>
    </location>
</feature>
<feature type="transmembrane region" description="Helical" evidence="18">
    <location>
        <begin position="164"/>
        <end position="184"/>
    </location>
</feature>
<name>A0A7L3L3A3_9CHAR</name>
<evidence type="ECO:0000256" key="8">
    <source>
        <dbReference type="ARBA" id="ARBA00022801"/>
    </source>
</evidence>
<comment type="catalytic activity">
    <reaction evidence="14">
        <text>a nucleoside 3',5'-cyclic phosphate + H2O = a nucleoside 5'-phosphate + H(+)</text>
        <dbReference type="Rhea" id="RHEA:14653"/>
        <dbReference type="ChEBI" id="CHEBI:15377"/>
        <dbReference type="ChEBI" id="CHEBI:15378"/>
        <dbReference type="ChEBI" id="CHEBI:57867"/>
        <dbReference type="ChEBI" id="CHEBI:58464"/>
        <dbReference type="EC" id="3.1.4.17"/>
    </reaction>
    <physiologicalReaction direction="left-to-right" evidence="14">
        <dbReference type="Rhea" id="RHEA:14654"/>
    </physiologicalReaction>
</comment>
<dbReference type="SUPFAM" id="SSF109604">
    <property type="entry name" value="HD-domain/PDEase-like"/>
    <property type="match status" value="1"/>
</dbReference>
<evidence type="ECO:0000256" key="9">
    <source>
        <dbReference type="ARBA" id="ARBA00022989"/>
    </source>
</evidence>
<dbReference type="Gene3D" id="1.10.1300.10">
    <property type="entry name" value="3'5'-cyclic nucleotide phosphodiesterase, catalytic domain"/>
    <property type="match status" value="1"/>
</dbReference>
<feature type="region of interest" description="Disordered" evidence="17">
    <location>
        <begin position="619"/>
        <end position="645"/>
    </location>
</feature>
<keyword evidence="11" id="KW-0114">cAMP</keyword>
<feature type="transmembrane region" description="Helical" evidence="18">
    <location>
        <begin position="123"/>
        <end position="152"/>
    </location>
</feature>
<feature type="compositionally biased region" description="Polar residues" evidence="17">
    <location>
        <begin position="487"/>
        <end position="501"/>
    </location>
</feature>
<keyword evidence="10 18" id="KW-0472">Membrane</keyword>
<feature type="non-terminal residue" evidence="20">
    <location>
        <position position="1122"/>
    </location>
</feature>
<evidence type="ECO:0000256" key="2">
    <source>
        <dbReference type="ARBA" id="ARBA00001946"/>
    </source>
</evidence>
<evidence type="ECO:0000256" key="12">
    <source>
        <dbReference type="ARBA" id="ARBA00033675"/>
    </source>
</evidence>
<dbReference type="EMBL" id="VZTY01002564">
    <property type="protein sequence ID" value="NXU47890.1"/>
    <property type="molecule type" value="Genomic_DNA"/>
</dbReference>
<comment type="catalytic activity">
    <reaction evidence="12">
        <text>3',5'-cyclic AMP + H2O = AMP + H(+)</text>
        <dbReference type="Rhea" id="RHEA:25277"/>
        <dbReference type="ChEBI" id="CHEBI:15377"/>
        <dbReference type="ChEBI" id="CHEBI:15378"/>
        <dbReference type="ChEBI" id="CHEBI:58165"/>
        <dbReference type="ChEBI" id="CHEBI:456215"/>
    </reaction>
    <physiologicalReaction direction="left-to-right" evidence="12">
        <dbReference type="Rhea" id="RHEA:25278"/>
    </physiologicalReaction>
</comment>
<dbReference type="CDD" id="cd00077">
    <property type="entry name" value="HDc"/>
    <property type="match status" value="1"/>
</dbReference>
<evidence type="ECO:0000256" key="3">
    <source>
        <dbReference type="ARBA" id="ARBA00004141"/>
    </source>
</evidence>
<dbReference type="Pfam" id="PF00233">
    <property type="entry name" value="PDEase_I"/>
    <property type="match status" value="1"/>
</dbReference>
<feature type="compositionally biased region" description="Low complexity" evidence="17">
    <location>
        <begin position="32"/>
        <end position="48"/>
    </location>
</feature>
<feature type="region of interest" description="Disordered" evidence="17">
    <location>
        <begin position="523"/>
        <end position="542"/>
    </location>
</feature>
<evidence type="ECO:0000256" key="15">
    <source>
        <dbReference type="ARBA" id="ARBA00060946"/>
    </source>
</evidence>
<feature type="transmembrane region" description="Helical" evidence="18">
    <location>
        <begin position="204"/>
        <end position="221"/>
    </location>
</feature>
<dbReference type="InterPro" id="IPR023174">
    <property type="entry name" value="PDEase_CS"/>
</dbReference>
<dbReference type="InterPro" id="IPR003607">
    <property type="entry name" value="HD/PDEase_dom"/>
</dbReference>
<evidence type="ECO:0000256" key="4">
    <source>
        <dbReference type="ARBA" id="ARBA00022535"/>
    </source>
</evidence>
<comment type="cofactor">
    <cofactor evidence="16">
        <name>a divalent metal cation</name>
        <dbReference type="ChEBI" id="CHEBI:60240"/>
    </cofactor>
    <text evidence="16">Binds 2 divalent metal cations per subunit. Site 1 may preferentially bind zinc ions, while site 2 has a preference for magnesium and/or manganese ions.</text>
</comment>
<keyword evidence="21" id="KW-1185">Reference proteome</keyword>
<evidence type="ECO:0000256" key="16">
    <source>
        <dbReference type="RuleBase" id="RU363067"/>
    </source>
</evidence>
<dbReference type="GO" id="GO:0046872">
    <property type="term" value="F:metal ion binding"/>
    <property type="evidence" value="ECO:0007669"/>
    <property type="project" value="UniProtKB-KW"/>
</dbReference>
<dbReference type="FunFam" id="1.10.1300.10:FF:000008">
    <property type="entry name" value="Phosphodiesterase"/>
    <property type="match status" value="1"/>
</dbReference>
<feature type="transmembrane region" description="Helical" evidence="18">
    <location>
        <begin position="85"/>
        <end position="103"/>
    </location>
</feature>
<protein>
    <recommendedName>
        <fullName evidence="16">Phosphodiesterase</fullName>
        <ecNumber evidence="16">3.1.4.-</ecNumber>
    </recommendedName>
</protein>
<dbReference type="PANTHER" id="PTHR11347">
    <property type="entry name" value="CYCLIC NUCLEOTIDE PHOSPHODIESTERASE"/>
    <property type="match status" value="1"/>
</dbReference>
<evidence type="ECO:0000256" key="14">
    <source>
        <dbReference type="ARBA" id="ARBA00033709"/>
    </source>
</evidence>
<dbReference type="GO" id="GO:0016020">
    <property type="term" value="C:membrane"/>
    <property type="evidence" value="ECO:0007669"/>
    <property type="project" value="UniProtKB-SubCell"/>
</dbReference>
<comment type="similarity">
    <text evidence="15">Belongs to the cyclic nucleotide phosphodiesterase family. PDE3 subfamily.</text>
</comment>
<organism evidence="20 21">
    <name type="scientific">Turnix velox</name>
    <name type="common">Little buttonquail</name>
    <dbReference type="NCBI Taxonomy" id="2529409"/>
    <lineage>
        <taxon>Eukaryota</taxon>
        <taxon>Metazoa</taxon>
        <taxon>Chordata</taxon>
        <taxon>Craniata</taxon>
        <taxon>Vertebrata</taxon>
        <taxon>Euteleostomi</taxon>
        <taxon>Archelosauria</taxon>
        <taxon>Archosauria</taxon>
        <taxon>Dinosauria</taxon>
        <taxon>Saurischia</taxon>
        <taxon>Theropoda</taxon>
        <taxon>Coelurosauria</taxon>
        <taxon>Aves</taxon>
        <taxon>Neognathae</taxon>
        <taxon>Neoaves</taxon>
        <taxon>Charadriiformes</taxon>
        <taxon>Turnicidae</taxon>
        <taxon>Turnix</taxon>
    </lineage>
</organism>
<evidence type="ECO:0000256" key="10">
    <source>
        <dbReference type="ARBA" id="ARBA00023136"/>
    </source>
</evidence>
<feature type="non-terminal residue" evidence="20">
    <location>
        <position position="1"/>
    </location>
</feature>
<keyword evidence="4" id="KW-0140">cGMP</keyword>
<evidence type="ECO:0000259" key="19">
    <source>
        <dbReference type="PROSITE" id="PS51845"/>
    </source>
</evidence>
<proteinExistence type="inferred from homology"/>
<feature type="domain" description="PDEase" evidence="19">
    <location>
        <begin position="653"/>
        <end position="1079"/>
    </location>
</feature>
<evidence type="ECO:0000256" key="11">
    <source>
        <dbReference type="ARBA" id="ARBA00023149"/>
    </source>
</evidence>
<gene>
    <name evidence="20" type="primary">Pde3b</name>
    <name evidence="20" type="ORF">TURVEL_R07370</name>
</gene>
<keyword evidence="5" id="KW-0597">Phosphoprotein</keyword>
<dbReference type="Proteomes" id="UP000582182">
    <property type="component" value="Unassembled WGS sequence"/>
</dbReference>
<dbReference type="GO" id="GO:0007165">
    <property type="term" value="P:signal transduction"/>
    <property type="evidence" value="ECO:0007669"/>
    <property type="project" value="InterPro"/>
</dbReference>
<dbReference type="SMART" id="SM00471">
    <property type="entry name" value="HDc"/>
    <property type="match status" value="1"/>
</dbReference>
<feature type="region of interest" description="Disordered" evidence="17">
    <location>
        <begin position="474"/>
        <end position="504"/>
    </location>
</feature>
<reference evidence="20 21" key="1">
    <citation type="submission" date="2019-09" db="EMBL/GenBank/DDBJ databases">
        <title>Bird 10,000 Genomes (B10K) Project - Family phase.</title>
        <authorList>
            <person name="Zhang G."/>
        </authorList>
    </citation>
    <scope>NUCLEOTIDE SEQUENCE [LARGE SCALE GENOMIC DNA]</scope>
    <source>
        <strain evidence="20">B10K-DU-029-46</strain>
    </source>
</reference>
<evidence type="ECO:0000256" key="7">
    <source>
        <dbReference type="ARBA" id="ARBA00022723"/>
    </source>
</evidence>
<comment type="subcellular location">
    <subcellularLocation>
        <location evidence="3">Membrane</location>
        <topology evidence="3">Multi-pass membrane protein</topology>
    </subcellularLocation>
</comment>
<dbReference type="PROSITE" id="PS51845">
    <property type="entry name" value="PDEASE_I_2"/>
    <property type="match status" value="1"/>
</dbReference>
<dbReference type="PROSITE" id="PS00126">
    <property type="entry name" value="PDEASE_I_1"/>
    <property type="match status" value="1"/>
</dbReference>
<evidence type="ECO:0000256" key="6">
    <source>
        <dbReference type="ARBA" id="ARBA00022692"/>
    </source>
</evidence>
<dbReference type="AlphaFoldDB" id="A0A7L3L3A3"/>
<dbReference type="OrthoDB" id="546632at2759"/>
<feature type="compositionally biased region" description="Low complexity" evidence="17">
    <location>
        <begin position="530"/>
        <end position="542"/>
    </location>
</feature>
<evidence type="ECO:0000256" key="13">
    <source>
        <dbReference type="ARBA" id="ARBA00033684"/>
    </source>
</evidence>
<dbReference type="GO" id="GO:0004114">
    <property type="term" value="F:3',5'-cyclic-nucleotide phosphodiesterase activity"/>
    <property type="evidence" value="ECO:0007669"/>
    <property type="project" value="UniProtKB-EC"/>
</dbReference>
<accession>A0A7L3L3A3</accession>
<feature type="compositionally biased region" description="Basic and acidic residues" evidence="17">
    <location>
        <begin position="475"/>
        <end position="486"/>
    </location>
</feature>
<comment type="cofactor">
    <cofactor evidence="2">
        <name>Mg(2+)</name>
        <dbReference type="ChEBI" id="CHEBI:18420"/>
    </cofactor>
</comment>
<evidence type="ECO:0000256" key="1">
    <source>
        <dbReference type="ARBA" id="ARBA00001936"/>
    </source>
</evidence>
<evidence type="ECO:0000313" key="21">
    <source>
        <dbReference type="Proteomes" id="UP000582182"/>
    </source>
</evidence>
<feature type="transmembrane region" description="Helical" evidence="18">
    <location>
        <begin position="230"/>
        <end position="248"/>
    </location>
</feature>
<evidence type="ECO:0000256" key="17">
    <source>
        <dbReference type="SAM" id="MobiDB-lite"/>
    </source>
</evidence>
<feature type="region of interest" description="Disordered" evidence="17">
    <location>
        <begin position="1"/>
        <end position="48"/>
    </location>
</feature>
<keyword evidence="7 16" id="KW-0479">Metal-binding</keyword>
<dbReference type="InterPro" id="IPR036971">
    <property type="entry name" value="PDEase_catalytic_dom_sf"/>
</dbReference>
<evidence type="ECO:0000256" key="5">
    <source>
        <dbReference type="ARBA" id="ARBA00022553"/>
    </source>
</evidence>
<evidence type="ECO:0000313" key="20">
    <source>
        <dbReference type="EMBL" id="NXU47890.1"/>
    </source>
</evidence>
<keyword evidence="8 16" id="KW-0378">Hydrolase</keyword>
<comment type="cofactor">
    <cofactor evidence="1">
        <name>Mn(2+)</name>
        <dbReference type="ChEBI" id="CHEBI:29035"/>
    </cofactor>
</comment>
<comment type="caution">
    <text evidence="20">The sequence shown here is derived from an EMBL/GenBank/DDBJ whole genome shotgun (WGS) entry which is preliminary data.</text>
</comment>
<sequence length="1122" mass="124107">MKEERETAAVASHHGPSRSPQHCQQSDGGGAPAPLALPGGSGGSPESLRNGYVKSCATPLRQDPPKSFLSLLLFPTAASSSFSRALLSLGALAALVLSLLAFHGRGSPGSQQDGSSWRSPRPLHALLCLFRCLSPLFSIACAFFFLTCYLVGDRRGERGSGTTRWWLLALPVCCYSGDFLALRLLLPAEGHEVEPQDPAEPQLVLGRLLAVLGLVAALTLLQSSLKLRQSLLVLVFASLVWLVSLSSLHSLPLAFRPLLAASVGVAGCLLALCGRERGIFPAASRGEHHQHHHHPRLPSVEEKVPVIRPRRRSSCVSLGETSASYYSSCKMFRRPSLPCISREQMILWDWDLKQWYKPYYQNAGSGSGADVSVLNEARSMLTDLLTDPSLPPQVISSLRSINSLIGAFSGTCRPKASPFTPFPGFFSCPEIEDPAEKGDRKLMKGLNSRNSLATSQLRRTSGVSGIPPIELTSCRWERSNSKRSHQEYSTPSQGSHSNGSFGANLLTIPKQRSSSITLTHHIGSRRTGASPGLSPVGSPSHGSVSSGAFSSWSPVEFPDTADFLTKPSINIHKPPGYTLNCPDFQQQVKTPLGYMCSSCGRQILKPVPTPEPEFAEYKDRKSGEVGNASVSKGHHTEKKDENKEMIESTESNLLIEQSPMLETTLLDHDSLIEKMSNWNFPIFDLVQEMRDQSGRILSQVIYTLFQDTGLFEIFKIPTQEFMNYFHALESGYRDIPYHNRIHATDVLHAVWYLTTRPIPGFQQMHNEHIMESDMDEASGIAPVQVSYISSKSCSIADDSYGCLASNIPALELMALYVAAAMHDYDHPGRTNAFLVATNAPQAVLYNDRSVLENHHAASAWNLFLSQPEYNFLRNLDHVEFKRFRFLVIEAILATDLKKHFDFLAEFNAKVNDIDSHGIEWSNENDRLLVCQICIKLADINGPAKVRELHLKWTEGIVNEFYEQGDEEASLGLPISPFMDRSAPQLAKLQESFITHIVGPLCNSYNAAGLLPGQWVDGEEEEDTDSSEDGDGAQLESDDEEIEDDLILKAQRKKGRRIFCQLIHHLSENHKIWKKMIEEEEKNKAEGAKLLTEISSLPQADEIQVIEEADEEEERQVGEDKTC</sequence>
<dbReference type="InterPro" id="IPR002073">
    <property type="entry name" value="PDEase_catalytic_dom"/>
</dbReference>